<sequence>MTYISYLILRLLWGFQM</sequence>
<keyword evidence="2" id="KW-1185">Reference proteome</keyword>
<dbReference type="AlphaFoldDB" id="A0A0B0PEG5"/>
<reference evidence="2" key="1">
    <citation type="submission" date="2014-09" db="EMBL/GenBank/DDBJ databases">
        <authorList>
            <person name="Mudge J."/>
            <person name="Ramaraj T."/>
            <person name="Lindquist I.E."/>
            <person name="Bharti A.K."/>
            <person name="Sundararajan A."/>
            <person name="Cameron C.T."/>
            <person name="Woodward J.E."/>
            <person name="May G.D."/>
            <person name="Brubaker C."/>
            <person name="Broadhvest J."/>
            <person name="Wilkins T.A."/>
        </authorList>
    </citation>
    <scope>NUCLEOTIDE SEQUENCE</scope>
    <source>
        <strain evidence="2">cv. AKA8401</strain>
    </source>
</reference>
<evidence type="ECO:0000313" key="1">
    <source>
        <dbReference type="EMBL" id="KHG23327.1"/>
    </source>
</evidence>
<name>A0A0B0PEG5_GOSAR</name>
<evidence type="ECO:0000313" key="2">
    <source>
        <dbReference type="Proteomes" id="UP000032142"/>
    </source>
</evidence>
<organism evidence="1 2">
    <name type="scientific">Gossypium arboreum</name>
    <name type="common">Tree cotton</name>
    <name type="synonym">Gossypium nanking</name>
    <dbReference type="NCBI Taxonomy" id="29729"/>
    <lineage>
        <taxon>Eukaryota</taxon>
        <taxon>Viridiplantae</taxon>
        <taxon>Streptophyta</taxon>
        <taxon>Embryophyta</taxon>
        <taxon>Tracheophyta</taxon>
        <taxon>Spermatophyta</taxon>
        <taxon>Magnoliopsida</taxon>
        <taxon>eudicotyledons</taxon>
        <taxon>Gunneridae</taxon>
        <taxon>Pentapetalae</taxon>
        <taxon>rosids</taxon>
        <taxon>malvids</taxon>
        <taxon>Malvales</taxon>
        <taxon>Malvaceae</taxon>
        <taxon>Malvoideae</taxon>
        <taxon>Gossypium</taxon>
    </lineage>
</organism>
<dbReference type="Proteomes" id="UP000032142">
    <property type="component" value="Unassembled WGS sequence"/>
</dbReference>
<protein>
    <submittedName>
        <fullName evidence="1">Uncharacterized protein</fullName>
    </submittedName>
</protein>
<proteinExistence type="predicted"/>
<dbReference type="EMBL" id="KN424631">
    <property type="protein sequence ID" value="KHG23327.1"/>
    <property type="molecule type" value="Genomic_DNA"/>
</dbReference>
<accession>A0A0B0PEG5</accession>
<gene>
    <name evidence="1" type="ORF">F383_30204</name>
</gene>